<protein>
    <submittedName>
        <fullName evidence="2">DDE superfamily endonuclease containing protein</fullName>
    </submittedName>
</protein>
<accession>A0A1J4JCV1</accession>
<dbReference type="EMBL" id="MLAK01001242">
    <property type="protein sequence ID" value="OHS95491.1"/>
    <property type="molecule type" value="Genomic_DNA"/>
</dbReference>
<dbReference type="Pfam" id="PF03184">
    <property type="entry name" value="DDE_1"/>
    <property type="match status" value="1"/>
</dbReference>
<keyword evidence="3" id="KW-1185">Reference proteome</keyword>
<dbReference type="Proteomes" id="UP000179807">
    <property type="component" value="Unassembled WGS sequence"/>
</dbReference>
<sequence length="195" mass="22458">MTISADGYSLPRFIILQKLKKLPPELGDLVGRAHFSTSKNGWIAKKLFYVWCVYFVNMVSKYRVEVLPPHLRNIEMVLFVDSHNNRLCSEALTFLEINKIRLITLLAHSSHLTQLFDKNIASPFKNALAQYFSLRDTKYLELDNNGVSYMRRLLIFSVIDAWQVATCRSSVMKAFRDTGIFPFLGIRDFRSAGKS</sequence>
<comment type="caution">
    <text evidence="2">The sequence shown here is derived from an EMBL/GenBank/DDBJ whole genome shotgun (WGS) entry which is preliminary data.</text>
</comment>
<organism evidence="2 3">
    <name type="scientific">Tritrichomonas foetus</name>
    <dbReference type="NCBI Taxonomy" id="1144522"/>
    <lineage>
        <taxon>Eukaryota</taxon>
        <taxon>Metamonada</taxon>
        <taxon>Parabasalia</taxon>
        <taxon>Tritrichomonadida</taxon>
        <taxon>Tritrichomonadidae</taxon>
        <taxon>Tritrichomonas</taxon>
    </lineage>
</organism>
<proteinExistence type="predicted"/>
<dbReference type="InterPro" id="IPR004875">
    <property type="entry name" value="DDE_SF_endonuclease_dom"/>
</dbReference>
<keyword evidence="2" id="KW-0540">Nuclease</keyword>
<name>A0A1J4JCV1_9EUKA</name>
<dbReference type="RefSeq" id="XP_068348628.1">
    <property type="nucleotide sequence ID" value="XM_068512019.1"/>
</dbReference>
<evidence type="ECO:0000259" key="1">
    <source>
        <dbReference type="Pfam" id="PF03184"/>
    </source>
</evidence>
<evidence type="ECO:0000313" key="2">
    <source>
        <dbReference type="EMBL" id="OHS95491.1"/>
    </source>
</evidence>
<dbReference type="GO" id="GO:0003676">
    <property type="term" value="F:nucleic acid binding"/>
    <property type="evidence" value="ECO:0007669"/>
    <property type="project" value="InterPro"/>
</dbReference>
<dbReference type="GO" id="GO:0004519">
    <property type="term" value="F:endonuclease activity"/>
    <property type="evidence" value="ECO:0007669"/>
    <property type="project" value="UniProtKB-KW"/>
</dbReference>
<evidence type="ECO:0000313" key="3">
    <source>
        <dbReference type="Proteomes" id="UP000179807"/>
    </source>
</evidence>
<keyword evidence="2" id="KW-0255">Endonuclease</keyword>
<reference evidence="2" key="1">
    <citation type="submission" date="2016-10" db="EMBL/GenBank/DDBJ databases">
        <authorList>
            <person name="Benchimol M."/>
            <person name="Almeida L.G."/>
            <person name="Vasconcelos A.T."/>
            <person name="Perreira-Neves A."/>
            <person name="Rosa I.A."/>
            <person name="Tasca T."/>
            <person name="Bogo M.R."/>
            <person name="de Souza W."/>
        </authorList>
    </citation>
    <scope>NUCLEOTIDE SEQUENCE [LARGE SCALE GENOMIC DNA]</scope>
    <source>
        <strain evidence="2">K</strain>
    </source>
</reference>
<dbReference type="OrthoDB" id="10035668at2759"/>
<dbReference type="GeneID" id="94846723"/>
<dbReference type="AlphaFoldDB" id="A0A1J4JCV1"/>
<gene>
    <name evidence="2" type="ORF">TRFO_38412</name>
</gene>
<dbReference type="VEuPathDB" id="TrichDB:TRFO_38412"/>
<keyword evidence="2" id="KW-0378">Hydrolase</keyword>
<feature type="domain" description="DDE-1" evidence="1">
    <location>
        <begin position="30"/>
        <end position="174"/>
    </location>
</feature>